<feature type="compositionally biased region" description="Polar residues" evidence="2">
    <location>
        <begin position="1683"/>
        <end position="1695"/>
    </location>
</feature>
<feature type="region of interest" description="Disordered" evidence="2">
    <location>
        <begin position="1"/>
        <end position="27"/>
    </location>
</feature>
<dbReference type="Proteomes" id="UP000271974">
    <property type="component" value="Unassembled WGS sequence"/>
</dbReference>
<proteinExistence type="predicted"/>
<feature type="compositionally biased region" description="Low complexity" evidence="2">
    <location>
        <begin position="400"/>
        <end position="419"/>
    </location>
</feature>
<keyword evidence="1" id="KW-0175">Coiled coil</keyword>
<dbReference type="STRING" id="188477.A0A433UAK1"/>
<evidence type="ECO:0000256" key="1">
    <source>
        <dbReference type="SAM" id="Coils"/>
    </source>
</evidence>
<feature type="compositionally biased region" description="Basic and acidic residues" evidence="2">
    <location>
        <begin position="807"/>
        <end position="823"/>
    </location>
</feature>
<feature type="region of interest" description="Disordered" evidence="2">
    <location>
        <begin position="1409"/>
        <end position="1447"/>
    </location>
</feature>
<keyword evidence="5" id="KW-1185">Reference proteome</keyword>
<name>A0A433UAK1_ELYCH</name>
<dbReference type="InterPro" id="IPR041282">
    <property type="entry name" value="FYVE_2"/>
</dbReference>
<feature type="compositionally biased region" description="Low complexity" evidence="2">
    <location>
        <begin position="251"/>
        <end position="341"/>
    </location>
</feature>
<feature type="compositionally biased region" description="Low complexity" evidence="2">
    <location>
        <begin position="784"/>
        <end position="803"/>
    </location>
</feature>
<feature type="compositionally biased region" description="Basic and acidic residues" evidence="2">
    <location>
        <begin position="1124"/>
        <end position="1166"/>
    </location>
</feature>
<feature type="compositionally biased region" description="Polar residues" evidence="2">
    <location>
        <begin position="223"/>
        <end position="236"/>
    </location>
</feature>
<feature type="region of interest" description="Disordered" evidence="2">
    <location>
        <begin position="661"/>
        <end position="734"/>
    </location>
</feature>
<feature type="region of interest" description="Disordered" evidence="2">
    <location>
        <begin position="400"/>
        <end position="437"/>
    </location>
</feature>
<feature type="compositionally biased region" description="Polar residues" evidence="2">
    <location>
        <begin position="1044"/>
        <end position="1069"/>
    </location>
</feature>
<feature type="region of interest" description="Disordered" evidence="2">
    <location>
        <begin position="892"/>
        <end position="1218"/>
    </location>
</feature>
<feature type="domain" description="FYVE-type zinc finger" evidence="3">
    <location>
        <begin position="36"/>
        <end position="155"/>
    </location>
</feature>
<protein>
    <recommendedName>
        <fullName evidence="3">FYVE-type zinc finger domain-containing protein</fullName>
    </recommendedName>
</protein>
<dbReference type="SUPFAM" id="SSF57903">
    <property type="entry name" value="FYVE/PHD zinc finger"/>
    <property type="match status" value="1"/>
</dbReference>
<feature type="region of interest" description="Disordered" evidence="2">
    <location>
        <begin position="575"/>
        <end position="610"/>
    </location>
</feature>
<feature type="compositionally biased region" description="Polar residues" evidence="2">
    <location>
        <begin position="915"/>
        <end position="925"/>
    </location>
</feature>
<organism evidence="4 5">
    <name type="scientific">Elysia chlorotica</name>
    <name type="common">Eastern emerald elysia</name>
    <name type="synonym">Sea slug</name>
    <dbReference type="NCBI Taxonomy" id="188477"/>
    <lineage>
        <taxon>Eukaryota</taxon>
        <taxon>Metazoa</taxon>
        <taxon>Spiralia</taxon>
        <taxon>Lophotrochozoa</taxon>
        <taxon>Mollusca</taxon>
        <taxon>Gastropoda</taxon>
        <taxon>Heterobranchia</taxon>
        <taxon>Euthyneura</taxon>
        <taxon>Panpulmonata</taxon>
        <taxon>Sacoglossa</taxon>
        <taxon>Placobranchoidea</taxon>
        <taxon>Plakobranchidae</taxon>
        <taxon>Elysia</taxon>
    </lineage>
</organism>
<feature type="compositionally biased region" description="Polar residues" evidence="2">
    <location>
        <begin position="1789"/>
        <end position="1799"/>
    </location>
</feature>
<feature type="compositionally biased region" description="Low complexity" evidence="2">
    <location>
        <begin position="685"/>
        <end position="699"/>
    </location>
</feature>
<feature type="region of interest" description="Disordered" evidence="2">
    <location>
        <begin position="246"/>
        <end position="386"/>
    </location>
</feature>
<feature type="compositionally biased region" description="Basic and acidic residues" evidence="2">
    <location>
        <begin position="1073"/>
        <end position="1105"/>
    </location>
</feature>
<feature type="compositionally biased region" description="Basic and acidic residues" evidence="2">
    <location>
        <begin position="1197"/>
        <end position="1210"/>
    </location>
</feature>
<comment type="caution">
    <text evidence="4">The sequence shown here is derived from an EMBL/GenBank/DDBJ whole genome shotgun (WGS) entry which is preliminary data.</text>
</comment>
<feature type="compositionally biased region" description="Basic and acidic residues" evidence="2">
    <location>
        <begin position="457"/>
        <end position="471"/>
    </location>
</feature>
<sequence length="1840" mass="200808">MPAASFQRSRVGGKENGTSDGHSAHRVPPIKLDLRDLTDREEIMIMEVIKRDERERAILESKISEVRREIQELRKAGALVSGDDPANMCARCKAKIAVGGAAKILPWVGGERAERCVVCKFLVCPKCRSRGASGTWTCVLCLKYRQEKLLTGECFSPPSLKPEPMGSDLLRQSLRDRSGLEPQEFDDPADYMYTQRPAKAQDVDTESRCSLSSDDHTLCDNAGSGQQRYAPSSTIPSLPMLDERAVGAGKGRSNSPASSSPAPSPGRQSPGVSSLGADSAGMGSLGAAAMRARSTSASGSSSPASSISGRRSPAGAAEIIPAGAAEMMFRGRPIAPSHKASPAPPSQPHEASRSVYDSASDDAASLRSLENGTASQPNDSTNSASDPVVFYDDLKLSRPSLFLPSSSLPTSRSSSSLGSDYGNNPKYRTRKPPWARSELELFRSRAERYSLKRRQTLKGDEEKEAGGKDEEASGPASNTLVRPDGRRVSVCTPSNKWIVHWHELLRRRKSLEEMAKMEDQYTDQNATALNSPILQVSPPTPSPSSSLVQLDAQASNGERFDSDITNTVFDLCRRKDGGRGSLPYGKNKRHDSLTPPGGHSRQDSNSSAESISALVMAAQERQAVARLPSVELDELTLSGTDELRFPAEGIPIPVSGIRHRRSLLEEDNASDSSDEPNGRRRMRSRMSGSRSPSPASSRGSRPHTPISPHGSLTQSPIISRSPSTPFSSPSSRPRTLAVRLVLPSMMKRTSQGFQSMPEEKQEVKHQLEEIQNCSCGGLHPKTPSPLASLSSSPQSDLISPLQSNDSTDNRMEETPPLLRKDRSFMPPTPLPQIETPRPERRHLDISTEAPPVVVTPKLTRARRTGALSPTSLEDRQGRRLLPAPGVVVAAKARASAPGADNYDLSSADSKKFQPATRSVSMSSQDGLPEKPARRGSYTRTLGGQSVTVVPAKGKHDSSSSEAFSDDDDDESGGSRHTLHAHPRPHDRSSDTVRAWGGKSEGRRGSASSYVSYTAESVRSNSSPTNVDPSSDENLNHNHVVVCQHTATHNNNESSIHNKNKSSKTSSVPPSRQPTDKQADLPDKKSLTKSRNDINTLKPEKNDVKNKPSPSISSKFRWGRKKKIKDNEKPSERDNGHKSDVDSVRSLDAAKTKKGKAGADKTPDLSTRRSNSFEEVYDSNVNRLLETMKGSTLPNPGRGEDKKPQWEDVKVRPGPTGKNVNSFLFQHSLSLSEELAENSKWYKSCDDSENWVEESEFNNLTDKEERCSLGTYDSVVAKSTSVEKLLSPSLHERPQQQQQQQQLSREEEGNTALHSTESYNNNSAVDIIAGFEGACSSVNITGTDVEKSFAAEDTYTKQDISKHRKPPVRPQTYAEQHAALVSRNPDWDIPESLKSKLCRAGSAASDTLSIIHETSESGRDQNAWSGNERRNSGVISSDEDSDDTLFGCVSEGSFSDDERLAYLSQDAVEDSERGKIEAPEIDQRSLHMIDLNLPEKDSCFASSTEISKFNEDLVLLVFDEKNNIGEDELSETIVDLELEKETYLNKSYETDNEHAHVEIICESSRNTKGPKMLQSHVEQDIIDNLDFHERFDNSQESSAVSLADSNPECFVLEKTNLSETTSEELYKLSDMGIGTNVEPESEYIGNSAPDVMTLDVNRATSRYIDNFDSDGKLATPEEGPPLASSCQDASHIQDNGNHGEVVNNAGTAVEDGDDSSSSHTSAGSGGKKETLLKLALQAEQENHLLQRERAERARENAERRRLEEAERGGADSKEDHLAPPSKPRREPDNDSLTSGHLSLSSRDESSTTGQGGSGFFSRLKTRARRKGYPPRKPSATKPITK</sequence>
<feature type="compositionally biased region" description="Polar residues" evidence="2">
    <location>
        <begin position="1005"/>
        <end position="1032"/>
    </location>
</feature>
<feature type="compositionally biased region" description="Basic and acidic residues" evidence="2">
    <location>
        <begin position="1742"/>
        <end position="1787"/>
    </location>
</feature>
<feature type="region of interest" description="Disordered" evidence="2">
    <location>
        <begin position="1667"/>
        <end position="1727"/>
    </location>
</feature>
<feature type="compositionally biased region" description="Basic and acidic residues" evidence="2">
    <location>
        <begin position="836"/>
        <end position="845"/>
    </location>
</feature>
<dbReference type="InterPro" id="IPR011011">
    <property type="entry name" value="Znf_FYVE_PHD"/>
</dbReference>
<dbReference type="Gene3D" id="3.30.40.10">
    <property type="entry name" value="Zinc/RING finger domain, C3HC4 (zinc finger)"/>
    <property type="match status" value="1"/>
</dbReference>
<evidence type="ECO:0000256" key="2">
    <source>
        <dbReference type="SAM" id="MobiDB-lite"/>
    </source>
</evidence>
<dbReference type="InterPro" id="IPR013083">
    <property type="entry name" value="Znf_RING/FYVE/PHD"/>
</dbReference>
<feature type="region of interest" description="Disordered" evidence="2">
    <location>
        <begin position="220"/>
        <end position="239"/>
    </location>
</feature>
<feature type="compositionally biased region" description="Acidic residues" evidence="2">
    <location>
        <begin position="665"/>
        <end position="674"/>
    </location>
</feature>
<feature type="compositionally biased region" description="Polar residues" evidence="2">
    <location>
        <begin position="937"/>
        <end position="947"/>
    </location>
</feature>
<gene>
    <name evidence="4" type="ORF">EGW08_001357</name>
</gene>
<feature type="compositionally biased region" description="Low complexity" evidence="2">
    <location>
        <begin position="715"/>
        <end position="734"/>
    </location>
</feature>
<evidence type="ECO:0000313" key="4">
    <source>
        <dbReference type="EMBL" id="RUS90850.1"/>
    </source>
</evidence>
<evidence type="ECO:0000313" key="5">
    <source>
        <dbReference type="Proteomes" id="UP000271974"/>
    </source>
</evidence>
<evidence type="ECO:0000259" key="3">
    <source>
        <dbReference type="Pfam" id="PF02318"/>
    </source>
</evidence>
<feature type="compositionally biased region" description="Basic residues" evidence="2">
    <location>
        <begin position="1818"/>
        <end position="1828"/>
    </location>
</feature>
<feature type="region of interest" description="Disordered" evidence="2">
    <location>
        <begin position="1742"/>
        <end position="1840"/>
    </location>
</feature>
<dbReference type="EMBL" id="RQTK01000023">
    <property type="protein sequence ID" value="RUS90850.1"/>
    <property type="molecule type" value="Genomic_DNA"/>
</dbReference>
<feature type="coiled-coil region" evidence="1">
    <location>
        <begin position="49"/>
        <end position="76"/>
    </location>
</feature>
<accession>A0A433UAK1</accession>
<feature type="region of interest" description="Disordered" evidence="2">
    <location>
        <begin position="1285"/>
        <end position="1311"/>
    </location>
</feature>
<reference evidence="4 5" key="1">
    <citation type="submission" date="2019-01" db="EMBL/GenBank/DDBJ databases">
        <title>A draft genome assembly of the solar-powered sea slug Elysia chlorotica.</title>
        <authorList>
            <person name="Cai H."/>
            <person name="Li Q."/>
            <person name="Fang X."/>
            <person name="Li J."/>
            <person name="Curtis N.E."/>
            <person name="Altenburger A."/>
            <person name="Shibata T."/>
            <person name="Feng M."/>
            <person name="Maeda T."/>
            <person name="Schwartz J.A."/>
            <person name="Shigenobu S."/>
            <person name="Lundholm N."/>
            <person name="Nishiyama T."/>
            <person name="Yang H."/>
            <person name="Hasebe M."/>
            <person name="Li S."/>
            <person name="Pierce S.K."/>
            <person name="Wang J."/>
        </authorList>
    </citation>
    <scope>NUCLEOTIDE SEQUENCE [LARGE SCALE GENOMIC DNA]</scope>
    <source>
        <strain evidence="4">EC2010</strain>
        <tissue evidence="4">Whole organism of an adult</tissue>
    </source>
</reference>
<feature type="region of interest" description="Disordered" evidence="2">
    <location>
        <begin position="774"/>
        <end position="880"/>
    </location>
</feature>
<dbReference type="OrthoDB" id="6141514at2759"/>
<dbReference type="Pfam" id="PF02318">
    <property type="entry name" value="FYVE_2"/>
    <property type="match status" value="1"/>
</dbReference>
<feature type="compositionally biased region" description="Polar residues" evidence="2">
    <location>
        <begin position="368"/>
        <end position="385"/>
    </location>
</feature>
<feature type="region of interest" description="Disordered" evidence="2">
    <location>
        <begin position="450"/>
        <end position="486"/>
    </location>
</feature>